<dbReference type="AlphaFoldDB" id="A0A381VUC8"/>
<feature type="non-terminal residue" evidence="4">
    <location>
        <position position="1"/>
    </location>
</feature>
<evidence type="ECO:0000259" key="3">
    <source>
        <dbReference type="Pfam" id="PF13399"/>
    </source>
</evidence>
<feature type="transmembrane region" description="Helical" evidence="2">
    <location>
        <begin position="15"/>
        <end position="35"/>
    </location>
</feature>
<dbReference type="Pfam" id="PF13399">
    <property type="entry name" value="LytR_C"/>
    <property type="match status" value="1"/>
</dbReference>
<gene>
    <name evidence="4" type="ORF">METZ01_LOCUS96739</name>
</gene>
<evidence type="ECO:0000256" key="2">
    <source>
        <dbReference type="SAM" id="Phobius"/>
    </source>
</evidence>
<accession>A0A381VUC8</accession>
<dbReference type="Gene3D" id="3.30.70.2390">
    <property type="match status" value="1"/>
</dbReference>
<dbReference type="InterPro" id="IPR027381">
    <property type="entry name" value="LytR/CpsA/Psr_C"/>
</dbReference>
<keyword evidence="2" id="KW-0472">Membrane</keyword>
<protein>
    <recommendedName>
        <fullName evidence="3">LytR/CpsA/Psr regulator C-terminal domain-containing protein</fullName>
    </recommendedName>
</protein>
<feature type="compositionally biased region" description="Low complexity" evidence="1">
    <location>
        <begin position="79"/>
        <end position="91"/>
    </location>
</feature>
<name>A0A381VUC8_9ZZZZ</name>
<dbReference type="EMBL" id="UINC01009807">
    <property type="protein sequence ID" value="SVA43885.1"/>
    <property type="molecule type" value="Genomic_DNA"/>
</dbReference>
<evidence type="ECO:0000313" key="4">
    <source>
        <dbReference type="EMBL" id="SVA43885.1"/>
    </source>
</evidence>
<evidence type="ECO:0000256" key="1">
    <source>
        <dbReference type="SAM" id="MobiDB-lite"/>
    </source>
</evidence>
<organism evidence="4">
    <name type="scientific">marine metagenome</name>
    <dbReference type="NCBI Taxonomy" id="408172"/>
    <lineage>
        <taxon>unclassified sequences</taxon>
        <taxon>metagenomes</taxon>
        <taxon>ecological metagenomes</taxon>
    </lineage>
</organism>
<feature type="domain" description="LytR/CpsA/Psr regulator C-terminal" evidence="3">
    <location>
        <begin position="109"/>
        <end position="206"/>
    </location>
</feature>
<sequence>VGRGGGGLGPSNAAAAPRAFLLIAVAVVLGLVLLWKGLDDTPGLRPLVDGGAEAAVDDGSAGGTEGVSGTITPTSTQAVGGEAEPPPTTTVAPTTTQELFPMPTHAPNEVKVLVANGSGVSGAAGKVTDLLSPRGWAMESPANAEKASATRIYYRTEYVADAKVIVDLFGEFADILEAMPPGGPAVPPNAEERVANADIVLILGSDLRIQSN</sequence>
<feature type="region of interest" description="Disordered" evidence="1">
    <location>
        <begin position="55"/>
        <end position="91"/>
    </location>
</feature>
<proteinExistence type="predicted"/>
<keyword evidence="2" id="KW-1133">Transmembrane helix</keyword>
<reference evidence="4" key="1">
    <citation type="submission" date="2018-05" db="EMBL/GenBank/DDBJ databases">
        <authorList>
            <person name="Lanie J.A."/>
            <person name="Ng W.-L."/>
            <person name="Kazmierczak K.M."/>
            <person name="Andrzejewski T.M."/>
            <person name="Davidsen T.M."/>
            <person name="Wayne K.J."/>
            <person name="Tettelin H."/>
            <person name="Glass J.I."/>
            <person name="Rusch D."/>
            <person name="Podicherti R."/>
            <person name="Tsui H.-C.T."/>
            <person name="Winkler M.E."/>
        </authorList>
    </citation>
    <scope>NUCLEOTIDE SEQUENCE</scope>
</reference>
<keyword evidence="2" id="KW-0812">Transmembrane</keyword>
<feature type="compositionally biased region" description="Polar residues" evidence="1">
    <location>
        <begin position="67"/>
        <end position="78"/>
    </location>
</feature>